<dbReference type="Pfam" id="PF12026">
    <property type="entry name" value="CAS_C"/>
    <property type="match status" value="1"/>
</dbReference>
<feature type="region of interest" description="Disordered" evidence="10">
    <location>
        <begin position="631"/>
        <end position="746"/>
    </location>
</feature>
<dbReference type="Gene3D" id="1.20.120.830">
    <property type="entry name" value="Serine-rich domain"/>
    <property type="match status" value="1"/>
</dbReference>
<feature type="compositionally biased region" description="Polar residues" evidence="10">
    <location>
        <begin position="688"/>
        <end position="697"/>
    </location>
</feature>
<evidence type="ECO:0000256" key="8">
    <source>
        <dbReference type="ARBA" id="ARBA00022949"/>
    </source>
</evidence>
<dbReference type="PROSITE" id="PS50002">
    <property type="entry name" value="SH3"/>
    <property type="match status" value="1"/>
</dbReference>
<organism evidence="12 13">
    <name type="scientific">Mesorhabditis belari</name>
    <dbReference type="NCBI Taxonomy" id="2138241"/>
    <lineage>
        <taxon>Eukaryota</taxon>
        <taxon>Metazoa</taxon>
        <taxon>Ecdysozoa</taxon>
        <taxon>Nematoda</taxon>
        <taxon>Chromadorea</taxon>
        <taxon>Rhabditida</taxon>
        <taxon>Rhabditina</taxon>
        <taxon>Rhabditomorpha</taxon>
        <taxon>Rhabditoidea</taxon>
        <taxon>Rhabditidae</taxon>
        <taxon>Mesorhabditinae</taxon>
        <taxon>Mesorhabditis</taxon>
    </lineage>
</organism>
<feature type="compositionally biased region" description="Low complexity" evidence="10">
    <location>
        <begin position="654"/>
        <end position="678"/>
    </location>
</feature>
<reference evidence="13" key="1">
    <citation type="submission" date="2024-02" db="UniProtKB">
        <authorList>
            <consortium name="WormBaseParasite"/>
        </authorList>
    </citation>
    <scope>IDENTIFICATION</scope>
</reference>
<dbReference type="AlphaFoldDB" id="A0AAF3FEB9"/>
<feature type="compositionally biased region" description="Polar residues" evidence="10">
    <location>
        <begin position="712"/>
        <end position="724"/>
    </location>
</feature>
<comment type="similarity">
    <text evidence="3">Belongs to the CAS family.</text>
</comment>
<feature type="compositionally biased region" description="Polar residues" evidence="10">
    <location>
        <begin position="328"/>
        <end position="340"/>
    </location>
</feature>
<evidence type="ECO:0000313" key="13">
    <source>
        <dbReference type="WBParaSite" id="MBELARI_LOCUS5299"/>
    </source>
</evidence>
<dbReference type="GO" id="GO:0005925">
    <property type="term" value="C:focal adhesion"/>
    <property type="evidence" value="ECO:0007669"/>
    <property type="project" value="UniProtKB-SubCell"/>
</dbReference>
<keyword evidence="4 9" id="KW-0728">SH3 domain</keyword>
<dbReference type="SMART" id="SM00326">
    <property type="entry name" value="SH3"/>
    <property type="match status" value="1"/>
</dbReference>
<feature type="compositionally biased region" description="Low complexity" evidence="10">
    <location>
        <begin position="764"/>
        <end position="778"/>
    </location>
</feature>
<dbReference type="InterPro" id="IPR021901">
    <property type="entry name" value="CAS_C"/>
</dbReference>
<dbReference type="InterPro" id="IPR038319">
    <property type="entry name" value="Serine_rich_sf"/>
</dbReference>
<dbReference type="GO" id="GO:0016477">
    <property type="term" value="P:cell migration"/>
    <property type="evidence" value="ECO:0007669"/>
    <property type="project" value="TreeGrafter"/>
</dbReference>
<dbReference type="SUPFAM" id="SSF50044">
    <property type="entry name" value="SH3-domain"/>
    <property type="match status" value="1"/>
</dbReference>
<feature type="compositionally biased region" description="Low complexity" evidence="10">
    <location>
        <begin position="318"/>
        <end position="327"/>
    </location>
</feature>
<evidence type="ECO:0000256" key="4">
    <source>
        <dbReference type="ARBA" id="ARBA00022443"/>
    </source>
</evidence>
<dbReference type="PANTHER" id="PTHR10654:SF18">
    <property type="entry name" value="IP17195P"/>
    <property type="match status" value="1"/>
</dbReference>
<evidence type="ECO:0000256" key="5">
    <source>
        <dbReference type="ARBA" id="ARBA00022490"/>
    </source>
</evidence>
<keyword evidence="12" id="KW-1185">Reference proteome</keyword>
<dbReference type="Gene3D" id="1.20.120.230">
    <property type="entry name" value="Alpha-catenin/vinculin-like"/>
    <property type="match status" value="1"/>
</dbReference>
<dbReference type="Pfam" id="PF08824">
    <property type="entry name" value="Serine_rich"/>
    <property type="match status" value="1"/>
</dbReference>
<keyword evidence="6" id="KW-0597">Phosphoprotein</keyword>
<dbReference type="Pfam" id="PF07653">
    <property type="entry name" value="SH3_2"/>
    <property type="match status" value="1"/>
</dbReference>
<evidence type="ECO:0000313" key="12">
    <source>
        <dbReference type="Proteomes" id="UP000887575"/>
    </source>
</evidence>
<accession>A0AAF3FEB9</accession>
<dbReference type="InterPro" id="IPR036028">
    <property type="entry name" value="SH3-like_dom_sf"/>
</dbReference>
<evidence type="ECO:0000256" key="7">
    <source>
        <dbReference type="ARBA" id="ARBA00022889"/>
    </source>
</evidence>
<feature type="region of interest" description="Disordered" evidence="10">
    <location>
        <begin position="198"/>
        <end position="262"/>
    </location>
</feature>
<dbReference type="Gene3D" id="2.30.30.40">
    <property type="entry name" value="SH3 Domains"/>
    <property type="match status" value="1"/>
</dbReference>
<sequence>MREPVAAVRRKNKTELPQEIPRSPLNEVAVASALFDNESEYPNELAFKQGDTLRIVDNGSDVDGWLLCVDVKGKRGFAPANRLKVMNRFENDPFFQHAHPLFDDFFMFRNEDRGAFDDPFFDRAPRLFSANPSRMTSPAPSMTSIPNAVPPVRRLSSMNDAYQGVVRNIPIRLEQGSGESRIVHTDDAIGPQAMRRTMSAGRVSPPVPPTRKYFNIAPPPQLATQPQTSSSDEDDAQRTPTLRNPSYDFVSPLREDRPSSDLSNMENLAQRLKQIARPYRSSFDGSDFPSERRSQLKSVQPQSSFEAEQTGQEKRVSDSSTISGCSSDPNTSISEQNNSEDSGHGSLSGAPIKVEVRSSNLTRPIKFDNDDVPSSTSVLETVFDNLDKLIPKNVRNVPIVTKEPPAIPPKPVTNWKVPIHVEEDIRKNDSPHWNKIPTHLIEEPAPTPKRIDKLNDLLDDEMLSRKRAVVTQLADSLRSIELSVQMMNKATAPQFWRAPHVLQVHLPALKEACQNLHEQTELFVDTTARISIDSRHPKADELRRLVTPLRDTRGVITGLRRQLDSSGWKLAVLARDKEQPRTGMDALEQLIHIAKQIPNECRSLWDWSRSLSPSTAIVFLGGPAKIPPFPTHFPSTSQLNAKLKPVDEDEKRLSTSSSSTLTSGDSSPSAASSSSLHSNPTANPPSILVTNKTTSNRGRVKFVDQKPDPQPLATSSPSNSNDRNSLSPSETESERETPIYSEINKFRDIEPPHLVIPSISQERTGSTPSFLSSPSGSTAVMEEDDLESVNSDRESLYQDYAILDDLFPERKKENKKKIEERPRIVEEDREFIKLSAPQFDQHVTSLSTAIDEFLNTVEMHRPPREFVHRGKLVILWAHKLVYLGDSLSDGLHAEALKATARLAANRLCDALQECVAHTKTAADEYPDVTCMQTMVDSVMSVARSAQDLKRTVVDWQIASSV</sequence>
<evidence type="ECO:0000256" key="9">
    <source>
        <dbReference type="PROSITE-ProRule" id="PRU00192"/>
    </source>
</evidence>
<dbReference type="GO" id="GO:0007155">
    <property type="term" value="P:cell adhesion"/>
    <property type="evidence" value="ECO:0007669"/>
    <property type="project" value="UniProtKB-KW"/>
</dbReference>
<dbReference type="InterPro" id="IPR014928">
    <property type="entry name" value="Serine_rich_dom"/>
</dbReference>
<protein>
    <submittedName>
        <fullName evidence="13">SH3 domain-containing protein</fullName>
    </submittedName>
</protein>
<feature type="compositionally biased region" description="Basic and acidic residues" evidence="10">
    <location>
        <begin position="644"/>
        <end position="653"/>
    </location>
</feature>
<keyword evidence="7" id="KW-0130">Cell adhesion</keyword>
<feature type="region of interest" description="Disordered" evidence="10">
    <location>
        <begin position="276"/>
        <end position="351"/>
    </location>
</feature>
<feature type="compositionally biased region" description="Polar residues" evidence="10">
    <location>
        <begin position="296"/>
        <end position="310"/>
    </location>
</feature>
<dbReference type="PANTHER" id="PTHR10654">
    <property type="entry name" value="CAS SCAFFOLDING PROTEIN"/>
    <property type="match status" value="1"/>
</dbReference>
<dbReference type="CDD" id="cd11564">
    <property type="entry name" value="FAT-like_CAS_C"/>
    <property type="match status" value="1"/>
</dbReference>
<name>A0AAF3FEB9_9BILA</name>
<evidence type="ECO:0000256" key="3">
    <source>
        <dbReference type="ARBA" id="ARBA00007848"/>
    </source>
</evidence>
<evidence type="ECO:0000256" key="1">
    <source>
        <dbReference type="ARBA" id="ARBA00004246"/>
    </source>
</evidence>
<dbReference type="InterPro" id="IPR037362">
    <property type="entry name" value="CAS_fam"/>
</dbReference>
<evidence type="ECO:0000256" key="10">
    <source>
        <dbReference type="SAM" id="MobiDB-lite"/>
    </source>
</evidence>
<evidence type="ECO:0000256" key="6">
    <source>
        <dbReference type="ARBA" id="ARBA00022553"/>
    </source>
</evidence>
<proteinExistence type="inferred from homology"/>
<keyword evidence="5" id="KW-0963">Cytoplasm</keyword>
<dbReference type="GO" id="GO:0005886">
    <property type="term" value="C:plasma membrane"/>
    <property type="evidence" value="ECO:0007669"/>
    <property type="project" value="TreeGrafter"/>
</dbReference>
<keyword evidence="8" id="KW-0965">Cell junction</keyword>
<dbReference type="Proteomes" id="UP000887575">
    <property type="component" value="Unassembled WGS sequence"/>
</dbReference>
<comment type="subcellular location">
    <subcellularLocation>
        <location evidence="1">Cell junction</location>
        <location evidence="1">Focal adhesion</location>
    </subcellularLocation>
    <subcellularLocation>
        <location evidence="2">Cytoplasm</location>
    </subcellularLocation>
</comment>
<dbReference type="GO" id="GO:0007169">
    <property type="term" value="P:cell surface receptor protein tyrosine kinase signaling pathway"/>
    <property type="evidence" value="ECO:0007669"/>
    <property type="project" value="TreeGrafter"/>
</dbReference>
<feature type="domain" description="SH3" evidence="11">
    <location>
        <begin position="26"/>
        <end position="88"/>
    </location>
</feature>
<dbReference type="InterPro" id="IPR001452">
    <property type="entry name" value="SH3_domain"/>
</dbReference>
<dbReference type="WBParaSite" id="MBELARI_LOCUS5299">
    <property type="protein sequence ID" value="MBELARI_LOCUS5299"/>
    <property type="gene ID" value="MBELARI_LOCUS5299"/>
</dbReference>
<evidence type="ECO:0000259" key="11">
    <source>
        <dbReference type="PROSITE" id="PS50002"/>
    </source>
</evidence>
<feature type="region of interest" description="Disordered" evidence="10">
    <location>
        <begin position="759"/>
        <end position="792"/>
    </location>
</feature>
<dbReference type="GO" id="GO:0005737">
    <property type="term" value="C:cytoplasm"/>
    <property type="evidence" value="ECO:0007669"/>
    <property type="project" value="UniProtKB-SubCell"/>
</dbReference>
<evidence type="ECO:0000256" key="2">
    <source>
        <dbReference type="ARBA" id="ARBA00004496"/>
    </source>
</evidence>